<name>A0A2M9XEV0_9LEPT</name>
<gene>
    <name evidence="3" type="ORF">CH357_06890</name>
</gene>
<feature type="region of interest" description="Disordered" evidence="1">
    <location>
        <begin position="261"/>
        <end position="309"/>
    </location>
</feature>
<dbReference type="NCBIfam" id="NF047849">
    <property type="entry name" value="Lsa33"/>
    <property type="match status" value="1"/>
</dbReference>
<feature type="compositionally biased region" description="Basic and acidic residues" evidence="1">
    <location>
        <begin position="261"/>
        <end position="303"/>
    </location>
</feature>
<dbReference type="CDD" id="cd06503">
    <property type="entry name" value="ATP-synt_Fo_b"/>
    <property type="match status" value="1"/>
</dbReference>
<sequence>MKRIAITFFLALSIVFVDCKKAKEDLQGGVITFTKGTVKIFDKAGKEKPVSVDTFLLPEDKIETGKDSYADLQLTEGVLVRIKENTSLTLKKIFIDSANGETFADMGLTKGKVFTKVASKLTKTSKFTVSTPTVVASVRGTEFIVEETGKGTSTRVSDGSVEVADADNPESQAIADAGENVSSNGDTFKEQPLTEDETQELKDDSATIQSITEEQRARIQEILKDFQENKARILQGLEEQKQRNRELIEGAKEENRKLLEEAKSAGKEEKEAIQKAGKEEKEKVKSSMDDAKKELENQRKSLKDQAAPK</sequence>
<keyword evidence="4" id="KW-1185">Reference proteome</keyword>
<dbReference type="AlphaFoldDB" id="A0A2M9XEV0"/>
<organism evidence="3 4">
    <name type="scientific">Leptospira hartskeerlii</name>
    <dbReference type="NCBI Taxonomy" id="2023177"/>
    <lineage>
        <taxon>Bacteria</taxon>
        <taxon>Pseudomonadati</taxon>
        <taxon>Spirochaetota</taxon>
        <taxon>Spirochaetia</taxon>
        <taxon>Leptospirales</taxon>
        <taxon>Leptospiraceae</taxon>
        <taxon>Leptospira</taxon>
    </lineage>
</organism>
<proteinExistence type="predicted"/>
<evidence type="ECO:0000259" key="2">
    <source>
        <dbReference type="Pfam" id="PF04773"/>
    </source>
</evidence>
<dbReference type="Pfam" id="PF04773">
    <property type="entry name" value="FecR"/>
    <property type="match status" value="1"/>
</dbReference>
<feature type="domain" description="FecR protein" evidence="2">
    <location>
        <begin position="60"/>
        <end position="162"/>
    </location>
</feature>
<evidence type="ECO:0000256" key="1">
    <source>
        <dbReference type="SAM" id="MobiDB-lite"/>
    </source>
</evidence>
<accession>A0A2M9XEV0</accession>
<dbReference type="Gene3D" id="2.60.120.1440">
    <property type="match status" value="1"/>
</dbReference>
<dbReference type="Proteomes" id="UP000232196">
    <property type="component" value="Unassembled WGS sequence"/>
</dbReference>
<dbReference type="OrthoDB" id="369729at2"/>
<evidence type="ECO:0000313" key="4">
    <source>
        <dbReference type="Proteomes" id="UP000232196"/>
    </source>
</evidence>
<dbReference type="InterPro" id="IPR006860">
    <property type="entry name" value="FecR"/>
</dbReference>
<dbReference type="PANTHER" id="PTHR38731">
    <property type="entry name" value="LIPL45-RELATED LIPOPROTEIN-RELATED"/>
    <property type="match status" value="1"/>
</dbReference>
<comment type="caution">
    <text evidence="3">The sequence shown here is derived from an EMBL/GenBank/DDBJ whole genome shotgun (WGS) entry which is preliminary data.</text>
</comment>
<reference evidence="3 4" key="1">
    <citation type="submission" date="2017-07" db="EMBL/GenBank/DDBJ databases">
        <title>Leptospira spp. isolated from tropical soils.</title>
        <authorList>
            <person name="Thibeaux R."/>
            <person name="Iraola G."/>
            <person name="Ferres I."/>
            <person name="Bierque E."/>
            <person name="Girault D."/>
            <person name="Soupe-Gilbert M.-E."/>
            <person name="Picardeau M."/>
            <person name="Goarant C."/>
        </authorList>
    </citation>
    <scope>NUCLEOTIDE SEQUENCE [LARGE SCALE GENOMIC DNA]</scope>
    <source>
        <strain evidence="3 4">MCA1-C-A1</strain>
    </source>
</reference>
<evidence type="ECO:0000313" key="3">
    <source>
        <dbReference type="EMBL" id="PJZ26221.1"/>
    </source>
</evidence>
<dbReference type="EMBL" id="NPDN01000003">
    <property type="protein sequence ID" value="PJZ26221.1"/>
    <property type="molecule type" value="Genomic_DNA"/>
</dbReference>
<dbReference type="RefSeq" id="WP_100706011.1">
    <property type="nucleotide sequence ID" value="NZ_NPDL01000003.1"/>
</dbReference>
<protein>
    <submittedName>
        <fullName evidence="3">Transcriptional regulator</fullName>
    </submittedName>
</protein>
<dbReference type="PANTHER" id="PTHR38731:SF1">
    <property type="entry name" value="FECR PROTEIN DOMAIN-CONTAINING PROTEIN"/>
    <property type="match status" value="1"/>
</dbReference>
<feature type="region of interest" description="Disordered" evidence="1">
    <location>
        <begin position="178"/>
        <end position="205"/>
    </location>
</feature>